<dbReference type="EMBL" id="MN740246">
    <property type="protein sequence ID" value="QHT95837.1"/>
    <property type="molecule type" value="Genomic_DNA"/>
</dbReference>
<proteinExistence type="predicted"/>
<dbReference type="Gene3D" id="3.30.420.10">
    <property type="entry name" value="Ribonuclease H-like superfamily/Ribonuclease H"/>
    <property type="match status" value="1"/>
</dbReference>
<dbReference type="PANTHER" id="PTHR46387">
    <property type="entry name" value="POLYNUCLEOTIDYL TRANSFERASE, RIBONUCLEASE H-LIKE SUPERFAMILY PROTEIN"/>
    <property type="match status" value="1"/>
</dbReference>
<sequence length="150" mass="17077">MNNNKIYPVTEYTMFFDGCSKSNPGEAGIGAVVYNSSLEEIIVVSKAIGVKTNNESEYMALIEGLRSLLFRSIKNVIVFGDSQLVINQVTKIYKVKSENLLPLYNQVQELLKQFDYIEFKHVLRNKNKRADELANIGLKNKYICETDIDN</sequence>
<dbReference type="PANTHER" id="PTHR46387:SF2">
    <property type="entry name" value="RIBONUCLEASE HI"/>
    <property type="match status" value="1"/>
</dbReference>
<dbReference type="CDD" id="cd09279">
    <property type="entry name" value="RNase_HI_like"/>
    <property type="match status" value="1"/>
</dbReference>
<protein>
    <recommendedName>
        <fullName evidence="1">RNase H type-1 domain-containing protein</fullName>
    </recommendedName>
</protein>
<dbReference type="FunFam" id="3.30.420.10:FF:000076">
    <property type="entry name" value="RBR-type E3 ubiquitin transferase"/>
    <property type="match status" value="1"/>
</dbReference>
<organism evidence="2">
    <name type="scientific">viral metagenome</name>
    <dbReference type="NCBI Taxonomy" id="1070528"/>
    <lineage>
        <taxon>unclassified sequences</taxon>
        <taxon>metagenomes</taxon>
        <taxon>organismal metagenomes</taxon>
    </lineage>
</organism>
<evidence type="ECO:0000259" key="1">
    <source>
        <dbReference type="PROSITE" id="PS50879"/>
    </source>
</evidence>
<dbReference type="InterPro" id="IPR012337">
    <property type="entry name" value="RNaseH-like_sf"/>
</dbReference>
<accession>A0A6C0IVH7</accession>
<dbReference type="SUPFAM" id="SSF53098">
    <property type="entry name" value="Ribonuclease H-like"/>
    <property type="match status" value="1"/>
</dbReference>
<dbReference type="Pfam" id="PF13456">
    <property type="entry name" value="RVT_3"/>
    <property type="match status" value="1"/>
</dbReference>
<dbReference type="PROSITE" id="PS50879">
    <property type="entry name" value="RNASE_H_1"/>
    <property type="match status" value="1"/>
</dbReference>
<evidence type="ECO:0000313" key="2">
    <source>
        <dbReference type="EMBL" id="QHT95837.1"/>
    </source>
</evidence>
<dbReference type="GO" id="GO:0004523">
    <property type="term" value="F:RNA-DNA hybrid ribonuclease activity"/>
    <property type="evidence" value="ECO:0007669"/>
    <property type="project" value="InterPro"/>
</dbReference>
<dbReference type="GO" id="GO:0003676">
    <property type="term" value="F:nucleic acid binding"/>
    <property type="evidence" value="ECO:0007669"/>
    <property type="project" value="InterPro"/>
</dbReference>
<feature type="domain" description="RNase H type-1" evidence="1">
    <location>
        <begin position="8"/>
        <end position="139"/>
    </location>
</feature>
<dbReference type="InterPro" id="IPR002156">
    <property type="entry name" value="RNaseH_domain"/>
</dbReference>
<dbReference type="InterPro" id="IPR036397">
    <property type="entry name" value="RNaseH_sf"/>
</dbReference>
<name>A0A6C0IVH7_9ZZZZ</name>
<dbReference type="AlphaFoldDB" id="A0A6C0IVH7"/>
<reference evidence="2" key="1">
    <citation type="journal article" date="2020" name="Nature">
        <title>Giant virus diversity and host interactions through global metagenomics.</title>
        <authorList>
            <person name="Schulz F."/>
            <person name="Roux S."/>
            <person name="Paez-Espino D."/>
            <person name="Jungbluth S."/>
            <person name="Walsh D.A."/>
            <person name="Denef V.J."/>
            <person name="McMahon K.D."/>
            <person name="Konstantinidis K.T."/>
            <person name="Eloe-Fadrosh E.A."/>
            <person name="Kyrpides N.C."/>
            <person name="Woyke T."/>
        </authorList>
    </citation>
    <scope>NUCLEOTIDE SEQUENCE</scope>
    <source>
        <strain evidence="2">GVMAG-M-3300024301-20</strain>
    </source>
</reference>